<dbReference type="GO" id="GO:0005886">
    <property type="term" value="C:plasma membrane"/>
    <property type="evidence" value="ECO:0007669"/>
    <property type="project" value="TreeGrafter"/>
</dbReference>
<accession>A0A8W8KLV3</accession>
<keyword evidence="3 7" id="KW-0812">Transmembrane</keyword>
<dbReference type="PIRSF" id="PIRSF002419">
    <property type="entry name" value="Tetraspanin"/>
    <property type="match status" value="1"/>
</dbReference>
<dbReference type="Proteomes" id="UP000005408">
    <property type="component" value="Unassembled WGS sequence"/>
</dbReference>
<evidence type="ECO:0000256" key="3">
    <source>
        <dbReference type="ARBA" id="ARBA00022692"/>
    </source>
</evidence>
<protein>
    <recommendedName>
        <fullName evidence="10">Tetraspanin</fullName>
    </recommendedName>
</protein>
<evidence type="ECO:0008006" key="10">
    <source>
        <dbReference type="Google" id="ProtNLM"/>
    </source>
</evidence>
<feature type="transmembrane region" description="Helical" evidence="7">
    <location>
        <begin position="67"/>
        <end position="90"/>
    </location>
</feature>
<dbReference type="PANTHER" id="PTHR19282:SF544">
    <property type="entry name" value="TETRASPANIN"/>
    <property type="match status" value="1"/>
</dbReference>
<name>A0A8W8KLV3_MAGGI</name>
<evidence type="ECO:0000256" key="6">
    <source>
        <dbReference type="PIRSR" id="PIRSR002419-1"/>
    </source>
</evidence>
<evidence type="ECO:0000313" key="8">
    <source>
        <dbReference type="EnsemblMetazoa" id="G24476.15:cds"/>
    </source>
</evidence>
<dbReference type="InterPro" id="IPR000301">
    <property type="entry name" value="Tetraspanin_animals"/>
</dbReference>
<keyword evidence="5 7" id="KW-0472">Membrane</keyword>
<keyword evidence="6" id="KW-1015">Disulfide bond</keyword>
<dbReference type="Pfam" id="PF00335">
    <property type="entry name" value="Tetraspanin"/>
    <property type="match status" value="1"/>
</dbReference>
<evidence type="ECO:0000256" key="2">
    <source>
        <dbReference type="ARBA" id="ARBA00006840"/>
    </source>
</evidence>
<feature type="disulfide bond" evidence="6">
    <location>
        <begin position="166"/>
        <end position="184"/>
    </location>
</feature>
<feature type="transmembrane region" description="Helical" evidence="7">
    <location>
        <begin position="12"/>
        <end position="35"/>
    </location>
</feature>
<organism evidence="8 9">
    <name type="scientific">Magallana gigas</name>
    <name type="common">Pacific oyster</name>
    <name type="synonym">Crassostrea gigas</name>
    <dbReference type="NCBI Taxonomy" id="29159"/>
    <lineage>
        <taxon>Eukaryota</taxon>
        <taxon>Metazoa</taxon>
        <taxon>Spiralia</taxon>
        <taxon>Lophotrochozoa</taxon>
        <taxon>Mollusca</taxon>
        <taxon>Bivalvia</taxon>
        <taxon>Autobranchia</taxon>
        <taxon>Pteriomorphia</taxon>
        <taxon>Ostreida</taxon>
        <taxon>Ostreoidea</taxon>
        <taxon>Ostreidae</taxon>
        <taxon>Magallana</taxon>
    </lineage>
</organism>
<dbReference type="PANTHER" id="PTHR19282">
    <property type="entry name" value="TETRASPANIN"/>
    <property type="match status" value="1"/>
</dbReference>
<feature type="transmembrane region" description="Helical" evidence="7">
    <location>
        <begin position="97"/>
        <end position="121"/>
    </location>
</feature>
<reference evidence="8" key="1">
    <citation type="submission" date="2022-08" db="UniProtKB">
        <authorList>
            <consortium name="EnsemblMetazoa"/>
        </authorList>
    </citation>
    <scope>IDENTIFICATION</scope>
    <source>
        <strain evidence="8">05x7-T-G4-1.051#20</strain>
    </source>
</reference>
<evidence type="ECO:0000256" key="7">
    <source>
        <dbReference type="SAM" id="Phobius"/>
    </source>
</evidence>
<comment type="subcellular location">
    <subcellularLocation>
        <location evidence="1">Membrane</location>
        <topology evidence="1">Multi-pass membrane protein</topology>
    </subcellularLocation>
</comment>
<dbReference type="PRINTS" id="PR00259">
    <property type="entry name" value="TMFOUR"/>
</dbReference>
<keyword evidence="4 7" id="KW-1133">Transmembrane helix</keyword>
<dbReference type="EnsemblMetazoa" id="G24476.15">
    <property type="protein sequence ID" value="G24476.15:cds"/>
    <property type="gene ID" value="G24476"/>
</dbReference>
<evidence type="ECO:0000256" key="5">
    <source>
        <dbReference type="ARBA" id="ARBA00023136"/>
    </source>
</evidence>
<keyword evidence="9" id="KW-1185">Reference proteome</keyword>
<dbReference type="AlphaFoldDB" id="A0A8W8KLV3"/>
<dbReference type="InterPro" id="IPR018499">
    <property type="entry name" value="Tetraspanin/Peripherin"/>
</dbReference>
<comment type="similarity">
    <text evidence="2">Belongs to the tetraspanin (TM4SF) family.</text>
</comment>
<evidence type="ECO:0000313" key="9">
    <source>
        <dbReference type="Proteomes" id="UP000005408"/>
    </source>
</evidence>
<evidence type="ECO:0000256" key="1">
    <source>
        <dbReference type="ARBA" id="ARBA00004141"/>
    </source>
</evidence>
<sequence>MALGCGGTLGKVFLILINIIFFLLGLGLLIVGALMKANVKIVTDEVKPALNTVTVSSYKLGDLADNLSVVFIVIGVFIFIVAGLGLFGACCQNRCMLVTYAILVLILFIAKIAAIALWFTMQGEVEDKVKNEMLTSLQTHFTDDSVDTGSEVSRSWNYMFMTLDCCAINKVTSGTNDFDQSPWCTATGKSCKDSSAEVPRTCCVGVVASTYTAATAPCTTGVSGYNTMGCYDALKAEIDSYSTPVIGVGITILVIENYSGVQAASVIKLFIFQQE</sequence>
<evidence type="ECO:0000256" key="4">
    <source>
        <dbReference type="ARBA" id="ARBA00022989"/>
    </source>
</evidence>
<proteinExistence type="inferred from homology"/>